<comment type="caution">
    <text evidence="7">The sequence shown here is derived from an EMBL/GenBank/DDBJ whole genome shotgun (WGS) entry which is preliminary data.</text>
</comment>
<keyword evidence="4 5" id="KW-0472">Membrane</keyword>
<dbReference type="GO" id="GO:0022857">
    <property type="term" value="F:transmembrane transporter activity"/>
    <property type="evidence" value="ECO:0007669"/>
    <property type="project" value="InterPro"/>
</dbReference>
<dbReference type="EMBL" id="JAMOIL010000050">
    <property type="protein sequence ID" value="MCM0622796.1"/>
    <property type="molecule type" value="Genomic_DNA"/>
</dbReference>
<dbReference type="InterPro" id="IPR010645">
    <property type="entry name" value="MFS_4"/>
</dbReference>
<feature type="transmembrane region" description="Helical" evidence="5">
    <location>
        <begin position="371"/>
        <end position="390"/>
    </location>
</feature>
<dbReference type="SUPFAM" id="SSF103473">
    <property type="entry name" value="MFS general substrate transporter"/>
    <property type="match status" value="1"/>
</dbReference>
<evidence type="ECO:0000313" key="8">
    <source>
        <dbReference type="Proteomes" id="UP001139485"/>
    </source>
</evidence>
<feature type="transmembrane region" description="Helical" evidence="5">
    <location>
        <begin position="114"/>
        <end position="135"/>
    </location>
</feature>
<dbReference type="GO" id="GO:0005886">
    <property type="term" value="C:plasma membrane"/>
    <property type="evidence" value="ECO:0007669"/>
    <property type="project" value="UniProtKB-SubCell"/>
</dbReference>
<evidence type="ECO:0000313" key="7">
    <source>
        <dbReference type="EMBL" id="MCM0622796.1"/>
    </source>
</evidence>
<feature type="domain" description="Major facilitator superfamily (MFS) profile" evidence="6">
    <location>
        <begin position="20"/>
        <end position="399"/>
    </location>
</feature>
<gene>
    <name evidence="7" type="ORF">M8330_21125</name>
</gene>
<feature type="transmembrane region" description="Helical" evidence="5">
    <location>
        <begin position="222"/>
        <end position="243"/>
    </location>
</feature>
<keyword evidence="8" id="KW-1185">Reference proteome</keyword>
<keyword evidence="2 5" id="KW-0812">Transmembrane</keyword>
<dbReference type="PANTHER" id="PTHR23537">
    <property type="match status" value="1"/>
</dbReference>
<dbReference type="Pfam" id="PF07690">
    <property type="entry name" value="MFS_1"/>
    <property type="match status" value="1"/>
</dbReference>
<dbReference type="PROSITE" id="PS50850">
    <property type="entry name" value="MFS"/>
    <property type="match status" value="1"/>
</dbReference>
<feature type="transmembrane region" description="Helical" evidence="5">
    <location>
        <begin position="15"/>
        <end position="34"/>
    </location>
</feature>
<dbReference type="InterPro" id="IPR020846">
    <property type="entry name" value="MFS_dom"/>
</dbReference>
<feature type="transmembrane region" description="Helical" evidence="5">
    <location>
        <begin position="54"/>
        <end position="77"/>
    </location>
</feature>
<reference evidence="7" key="1">
    <citation type="submission" date="2022-05" db="EMBL/GenBank/DDBJ databases">
        <authorList>
            <person name="Tuo L."/>
        </authorList>
    </citation>
    <scope>NUCLEOTIDE SEQUENCE</scope>
    <source>
        <strain evidence="7">BSK12Z-4</strain>
    </source>
</reference>
<dbReference type="Proteomes" id="UP001139485">
    <property type="component" value="Unassembled WGS sequence"/>
</dbReference>
<dbReference type="RefSeq" id="WP_250828956.1">
    <property type="nucleotide sequence ID" value="NZ_JAMOIL010000050.1"/>
</dbReference>
<keyword evidence="3 5" id="KW-1133">Transmembrane helix</keyword>
<organism evidence="7 8">
    <name type="scientific">Nocardioides bruguierae</name>
    <dbReference type="NCBI Taxonomy" id="2945102"/>
    <lineage>
        <taxon>Bacteria</taxon>
        <taxon>Bacillati</taxon>
        <taxon>Actinomycetota</taxon>
        <taxon>Actinomycetes</taxon>
        <taxon>Propionibacteriales</taxon>
        <taxon>Nocardioidaceae</taxon>
        <taxon>Nocardioides</taxon>
    </lineage>
</organism>
<evidence type="ECO:0000256" key="2">
    <source>
        <dbReference type="ARBA" id="ARBA00022692"/>
    </source>
</evidence>
<feature type="transmembrane region" description="Helical" evidence="5">
    <location>
        <begin position="346"/>
        <end position="365"/>
    </location>
</feature>
<evidence type="ECO:0000256" key="5">
    <source>
        <dbReference type="SAM" id="Phobius"/>
    </source>
</evidence>
<sequence length="404" mass="40923">MSAASSGPFFTKVEVGPGMVAAGAALIGICYGFARFSYGLFAPELQAEFDLTGAVSGVIGAGSYVGYCVAIVWSLVVTPRWGPRRVAGLAGLVATAGLVVVAVAPTAWLLAAGLLVAGSSTGIASPPLAAAVARWVRKPSQDRAQTLVNAGTGMGVLVSGPIAFALTDYWRWAWGTYAVGAAAVTWWIWVTMPGGRALADGSSERSADEPSSCRRRASGESALPLLLASFFMGLASVAVWTLGRELIVTEGDANALLAGLMWTLMGAAGIAGALSGPLVQRIGVTGSWSVLMIALAAATAGLALAPRSIAMIVIGAAVFGGAYIALTGVALLWATRIYPERTAYGVGASFLMIAVGQALGAPLAGIGGDRFGYSVVFYLCASVATAGALIPIMRSITPSTAPSE</sequence>
<dbReference type="AlphaFoldDB" id="A0A9X2DBA9"/>
<evidence type="ECO:0000256" key="1">
    <source>
        <dbReference type="ARBA" id="ARBA00004651"/>
    </source>
</evidence>
<dbReference type="InterPro" id="IPR036259">
    <property type="entry name" value="MFS_trans_sf"/>
</dbReference>
<evidence type="ECO:0000259" key="6">
    <source>
        <dbReference type="PROSITE" id="PS50850"/>
    </source>
</evidence>
<feature type="transmembrane region" description="Helical" evidence="5">
    <location>
        <begin position="311"/>
        <end position="334"/>
    </location>
</feature>
<feature type="transmembrane region" description="Helical" evidence="5">
    <location>
        <begin position="286"/>
        <end position="305"/>
    </location>
</feature>
<evidence type="ECO:0000256" key="3">
    <source>
        <dbReference type="ARBA" id="ARBA00022989"/>
    </source>
</evidence>
<feature type="transmembrane region" description="Helical" evidence="5">
    <location>
        <begin position="89"/>
        <end position="108"/>
    </location>
</feature>
<accession>A0A9X2DBA9</accession>
<evidence type="ECO:0000256" key="4">
    <source>
        <dbReference type="ARBA" id="ARBA00023136"/>
    </source>
</evidence>
<dbReference type="InterPro" id="IPR011701">
    <property type="entry name" value="MFS"/>
</dbReference>
<feature type="transmembrane region" description="Helical" evidence="5">
    <location>
        <begin position="255"/>
        <end position="274"/>
    </location>
</feature>
<feature type="transmembrane region" description="Helical" evidence="5">
    <location>
        <begin position="172"/>
        <end position="190"/>
    </location>
</feature>
<comment type="subcellular location">
    <subcellularLocation>
        <location evidence="1">Cell membrane</location>
        <topology evidence="1">Multi-pass membrane protein</topology>
    </subcellularLocation>
</comment>
<feature type="transmembrane region" description="Helical" evidence="5">
    <location>
        <begin position="147"/>
        <end position="166"/>
    </location>
</feature>
<dbReference type="PANTHER" id="PTHR23537:SF1">
    <property type="entry name" value="SUGAR TRANSPORTER"/>
    <property type="match status" value="1"/>
</dbReference>
<name>A0A9X2DBA9_9ACTN</name>
<dbReference type="Gene3D" id="1.20.1250.20">
    <property type="entry name" value="MFS general substrate transporter like domains"/>
    <property type="match status" value="2"/>
</dbReference>
<proteinExistence type="predicted"/>
<protein>
    <submittedName>
        <fullName evidence="7">MFS transporter</fullName>
    </submittedName>
</protein>